<dbReference type="PROSITE" id="PS50216">
    <property type="entry name" value="DHHC"/>
    <property type="match status" value="1"/>
</dbReference>
<feature type="transmembrane region" description="Helical" evidence="7">
    <location>
        <begin position="37"/>
        <end position="60"/>
    </location>
</feature>
<dbReference type="InterPro" id="IPR001594">
    <property type="entry name" value="Palmitoyltrfase_DHHC"/>
</dbReference>
<keyword evidence="4 7" id="KW-1133">Transmembrane helix</keyword>
<evidence type="ECO:0000313" key="11">
    <source>
        <dbReference type="Proteomes" id="UP001642484"/>
    </source>
</evidence>
<dbReference type="InterPro" id="IPR016024">
    <property type="entry name" value="ARM-type_fold"/>
</dbReference>
<feature type="compositionally biased region" description="Low complexity" evidence="8">
    <location>
        <begin position="1"/>
        <end position="12"/>
    </location>
</feature>
<organism evidence="10 11">
    <name type="scientific">Durusdinium trenchii</name>
    <dbReference type="NCBI Taxonomy" id="1381693"/>
    <lineage>
        <taxon>Eukaryota</taxon>
        <taxon>Sar</taxon>
        <taxon>Alveolata</taxon>
        <taxon>Dinophyceae</taxon>
        <taxon>Suessiales</taxon>
        <taxon>Symbiodiniaceae</taxon>
        <taxon>Durusdinium</taxon>
    </lineage>
</organism>
<keyword evidence="6 7" id="KW-0012">Acyltransferase</keyword>
<comment type="caution">
    <text evidence="10">The sequence shown here is derived from an EMBL/GenBank/DDBJ whole genome shotgun (WGS) entry which is preliminary data.</text>
</comment>
<protein>
    <recommendedName>
        <fullName evidence="7">Palmitoyltransferase</fullName>
        <ecNumber evidence="7">2.3.1.225</ecNumber>
    </recommendedName>
</protein>
<dbReference type="EC" id="2.3.1.225" evidence="7"/>
<evidence type="ECO:0000256" key="2">
    <source>
        <dbReference type="ARBA" id="ARBA00022679"/>
    </source>
</evidence>
<dbReference type="Gene3D" id="1.25.10.10">
    <property type="entry name" value="Leucine-rich Repeat Variant"/>
    <property type="match status" value="1"/>
</dbReference>
<feature type="transmembrane region" description="Helical" evidence="7">
    <location>
        <begin position="163"/>
        <end position="186"/>
    </location>
</feature>
<dbReference type="SUPFAM" id="SSF48371">
    <property type="entry name" value="ARM repeat"/>
    <property type="match status" value="1"/>
</dbReference>
<comment type="catalytic activity">
    <reaction evidence="7">
        <text>L-cysteinyl-[protein] + hexadecanoyl-CoA = S-hexadecanoyl-L-cysteinyl-[protein] + CoA</text>
        <dbReference type="Rhea" id="RHEA:36683"/>
        <dbReference type="Rhea" id="RHEA-COMP:10131"/>
        <dbReference type="Rhea" id="RHEA-COMP:11032"/>
        <dbReference type="ChEBI" id="CHEBI:29950"/>
        <dbReference type="ChEBI" id="CHEBI:57287"/>
        <dbReference type="ChEBI" id="CHEBI:57379"/>
        <dbReference type="ChEBI" id="CHEBI:74151"/>
        <dbReference type="EC" id="2.3.1.225"/>
    </reaction>
</comment>
<evidence type="ECO:0000256" key="5">
    <source>
        <dbReference type="ARBA" id="ARBA00023136"/>
    </source>
</evidence>
<sequence length="556" mass="60373">MAMASSSSSSSSRPPSTKAMEMQMPVERPASRPYEPAKIWCICDGCGIVCLCIAYTLLFVSNVTVLRLGRWPLGESFQFAFTIGYEGLFVLSIWSHLACMLTDPGACPLDVEYADGDRHCTKCRAPKPARAHHCSTCRRCIMKMDHHCPWVNNCVGAKNQKHFLLFLFYTSLQCVAAALSLGAYFADSAVSMPRRPRKPSAFLAKKDPAAAAEWLEELKKYSETQVRSESDLLCCVLIFFVAIIFGLFTCIMACDQVSNITSNTTGIDVMKGKDKEAVQRPWRESVQVQIRSACHQSLGFRVAMGGLEHPELSDHCLAGNLNRMGGMKPLLELALGTERVEALRSLALWALGVAVQNNAPVQQELHSLGGLSSLAGRLQDCNCLSPEVCEAGAQYCGKLLFCLSGFLRNSPPLQAEADQLGVTTWMMKVGLAHPAPAIVKKALGYLDTVFAQSPELPFLDSLVDAKSDATLTSILTLVTSADLDTCEKALALLGRLAELRPKLFNGFREAIIAAARKAQLHCEEQGGDQDICSGLLHSAAEVDRKLAGSAGSTLEL</sequence>
<dbReference type="Pfam" id="PF01529">
    <property type="entry name" value="DHHC"/>
    <property type="match status" value="1"/>
</dbReference>
<name>A0ABP0S6N2_9DINO</name>
<feature type="transmembrane region" description="Helical" evidence="7">
    <location>
        <begin position="230"/>
        <end position="254"/>
    </location>
</feature>
<evidence type="ECO:0000259" key="9">
    <source>
        <dbReference type="Pfam" id="PF01529"/>
    </source>
</evidence>
<dbReference type="Proteomes" id="UP001642484">
    <property type="component" value="Unassembled WGS sequence"/>
</dbReference>
<reference evidence="10 11" key="1">
    <citation type="submission" date="2024-02" db="EMBL/GenBank/DDBJ databases">
        <authorList>
            <person name="Chen Y."/>
            <person name="Shah S."/>
            <person name="Dougan E. K."/>
            <person name="Thang M."/>
            <person name="Chan C."/>
        </authorList>
    </citation>
    <scope>NUCLEOTIDE SEQUENCE [LARGE SCALE GENOMIC DNA]</scope>
</reference>
<evidence type="ECO:0000256" key="8">
    <source>
        <dbReference type="SAM" id="MobiDB-lite"/>
    </source>
</evidence>
<proteinExistence type="inferred from homology"/>
<evidence type="ECO:0000256" key="6">
    <source>
        <dbReference type="ARBA" id="ARBA00023315"/>
    </source>
</evidence>
<dbReference type="InterPro" id="IPR011989">
    <property type="entry name" value="ARM-like"/>
</dbReference>
<evidence type="ECO:0000256" key="7">
    <source>
        <dbReference type="RuleBase" id="RU079119"/>
    </source>
</evidence>
<comment type="similarity">
    <text evidence="7">Belongs to the DHHC palmitoyltransferase family.</text>
</comment>
<feature type="region of interest" description="Disordered" evidence="8">
    <location>
        <begin position="1"/>
        <end position="22"/>
    </location>
</feature>
<comment type="subcellular location">
    <subcellularLocation>
        <location evidence="1">Membrane</location>
        <topology evidence="1">Multi-pass membrane protein</topology>
    </subcellularLocation>
</comment>
<keyword evidence="5 7" id="KW-0472">Membrane</keyword>
<dbReference type="EMBL" id="CAXAMN010027051">
    <property type="protein sequence ID" value="CAK9108028.1"/>
    <property type="molecule type" value="Genomic_DNA"/>
</dbReference>
<dbReference type="InterPro" id="IPR039859">
    <property type="entry name" value="PFA4/ZDH16/20/ERF2-like"/>
</dbReference>
<feature type="domain" description="Palmitoyltransferase DHHC" evidence="9">
    <location>
        <begin position="116"/>
        <end position="271"/>
    </location>
</feature>
<keyword evidence="2 7" id="KW-0808">Transferase</keyword>
<evidence type="ECO:0000256" key="3">
    <source>
        <dbReference type="ARBA" id="ARBA00022692"/>
    </source>
</evidence>
<keyword evidence="3 7" id="KW-0812">Transmembrane</keyword>
<keyword evidence="11" id="KW-1185">Reference proteome</keyword>
<evidence type="ECO:0000256" key="4">
    <source>
        <dbReference type="ARBA" id="ARBA00022989"/>
    </source>
</evidence>
<gene>
    <name evidence="10" type="ORF">CCMP2556_LOCUS50372</name>
</gene>
<accession>A0ABP0S6N2</accession>
<evidence type="ECO:0000313" key="10">
    <source>
        <dbReference type="EMBL" id="CAK9108028.1"/>
    </source>
</evidence>
<evidence type="ECO:0000256" key="1">
    <source>
        <dbReference type="ARBA" id="ARBA00004141"/>
    </source>
</evidence>
<comment type="domain">
    <text evidence="7">The DHHC domain is required for palmitoyltransferase activity.</text>
</comment>
<dbReference type="PANTHER" id="PTHR12246">
    <property type="entry name" value="PALMITOYLTRANSFERASE ZDHHC16"/>
    <property type="match status" value="1"/>
</dbReference>